<gene>
    <name evidence="2" type="ORF">ADS77_16575</name>
</gene>
<dbReference type="OrthoDB" id="6308343at2"/>
<dbReference type="InterPro" id="IPR036513">
    <property type="entry name" value="STAS_dom_sf"/>
</dbReference>
<dbReference type="AlphaFoldDB" id="A0A0N1EGU0"/>
<dbReference type="SUPFAM" id="SSF52091">
    <property type="entry name" value="SpoIIaa-like"/>
    <property type="match status" value="1"/>
</dbReference>
<organism evidence="2 3">
    <name type="scientific">Pseudoalteromonas porphyrae</name>
    <dbReference type="NCBI Taxonomy" id="187330"/>
    <lineage>
        <taxon>Bacteria</taxon>
        <taxon>Pseudomonadati</taxon>
        <taxon>Pseudomonadota</taxon>
        <taxon>Gammaproteobacteria</taxon>
        <taxon>Alteromonadales</taxon>
        <taxon>Pseudoalteromonadaceae</taxon>
        <taxon>Pseudoalteromonas</taxon>
    </lineage>
</organism>
<dbReference type="Proteomes" id="UP000037848">
    <property type="component" value="Unassembled WGS sequence"/>
</dbReference>
<dbReference type="PANTHER" id="PTHR35849:SF2">
    <property type="entry name" value="BLR2341 PROTEIN"/>
    <property type="match status" value="1"/>
</dbReference>
<dbReference type="InterPro" id="IPR058548">
    <property type="entry name" value="MlaB-like_STAS"/>
</dbReference>
<feature type="domain" description="STAS" evidence="1">
    <location>
        <begin position="1"/>
        <end position="90"/>
    </location>
</feature>
<comment type="caution">
    <text evidence="2">The sequence shown here is derived from an EMBL/GenBank/DDBJ whole genome shotgun (WGS) entry which is preliminary data.</text>
</comment>
<dbReference type="Pfam" id="PF13466">
    <property type="entry name" value="STAS_2"/>
    <property type="match status" value="1"/>
</dbReference>
<dbReference type="InterPro" id="IPR002645">
    <property type="entry name" value="STAS_dom"/>
</dbReference>
<dbReference type="EMBL" id="LHPH01000022">
    <property type="protein sequence ID" value="KPH59996.1"/>
    <property type="molecule type" value="Genomic_DNA"/>
</dbReference>
<accession>A0A0N1EGU0</accession>
<evidence type="ECO:0000259" key="1">
    <source>
        <dbReference type="PROSITE" id="PS50801"/>
    </source>
</evidence>
<dbReference type="RefSeq" id="WP_054206099.1">
    <property type="nucleotide sequence ID" value="NZ_LHPH01000022.1"/>
</dbReference>
<protein>
    <recommendedName>
        <fullName evidence="1">STAS domain-containing protein</fullName>
    </recommendedName>
</protein>
<name>A0A0N1EGU0_9GAMM</name>
<reference evidence="2 3" key="1">
    <citation type="submission" date="2015-08" db="EMBL/GenBank/DDBJ databases">
        <title>Draft Genome Sequence of Pseudoalteromonas porphyrae UCD-SED14.</title>
        <authorList>
            <person name="Coil D.A."/>
            <person name="Jospin G."/>
            <person name="Lee R.D."/>
            <person name="Eisen J.A."/>
        </authorList>
    </citation>
    <scope>NUCLEOTIDE SEQUENCE [LARGE SCALE GENOMIC DNA]</scope>
    <source>
        <strain evidence="2 3">UCD-SED14</strain>
    </source>
</reference>
<evidence type="ECO:0000313" key="3">
    <source>
        <dbReference type="Proteomes" id="UP000037848"/>
    </source>
</evidence>
<dbReference type="PANTHER" id="PTHR35849">
    <property type="entry name" value="BLR2341 PROTEIN"/>
    <property type="match status" value="1"/>
</dbReference>
<dbReference type="PROSITE" id="PS50801">
    <property type="entry name" value="STAS"/>
    <property type="match status" value="1"/>
</dbReference>
<sequence length="90" mass="9965">MLKLPAELTITQVEVLHQDILRELNSNDDVCLDISDVSSADTATIQLLCALQKHLLSVHHKIIWVGQSDPLKSTINSLGLSEYLILESTD</sequence>
<dbReference type="STRING" id="187330.AMS58_16305"/>
<proteinExistence type="predicted"/>
<keyword evidence="3" id="KW-1185">Reference proteome</keyword>
<dbReference type="PATRIC" id="fig|187330.3.peg.1958"/>
<dbReference type="InterPro" id="IPR052746">
    <property type="entry name" value="MlaB_ABC_Transporter"/>
</dbReference>
<dbReference type="Gene3D" id="3.30.750.24">
    <property type="entry name" value="STAS domain"/>
    <property type="match status" value="1"/>
</dbReference>
<evidence type="ECO:0000313" key="2">
    <source>
        <dbReference type="EMBL" id="KPH59996.1"/>
    </source>
</evidence>